<comment type="subunit">
    <text evidence="4">Interacts with COX5B; this interaction may contribute to localize PYROXD2 to the inner face of the inner mitochondrial membrane.</text>
</comment>
<comment type="caution">
    <text evidence="8">The sequence shown here is derived from an EMBL/GenBank/DDBJ whole genome shotgun (WGS) entry which is preliminary data.</text>
</comment>
<accession>A0A7D9D596</accession>
<comment type="subcellular location">
    <subcellularLocation>
        <location evidence="1">Mitochondrion matrix</location>
    </subcellularLocation>
</comment>
<feature type="domain" description="Fungal lipase-type" evidence="7">
    <location>
        <begin position="755"/>
        <end position="889"/>
    </location>
</feature>
<dbReference type="GO" id="GO:0016491">
    <property type="term" value="F:oxidoreductase activity"/>
    <property type="evidence" value="ECO:0007669"/>
    <property type="project" value="InterPro"/>
</dbReference>
<evidence type="ECO:0000256" key="2">
    <source>
        <dbReference type="ARBA" id="ARBA00006046"/>
    </source>
</evidence>
<dbReference type="InterPro" id="IPR029058">
    <property type="entry name" value="AB_hydrolase_fold"/>
</dbReference>
<sequence length="959" mass="105552">MASAAVVVIAVAVTIVVVASVIAVITIVAVITAVLVVIAAVVVVIVVAVVVITAVVIITAVVVVLAAYLQRAGLNVLVLERRHVIGGAAVTEEIIPGFKFSRCSYVLSLLRPQIMKDLKLKDFGLKLHFRDPNYFTPLADGRFLLLGSDEEKNYKEISKFSKPDAKARIDPPIIPDWDLLRKLGADLPLFYDLLTAPATKISILREEANKWFESEPLKACLAMDSIIGATVSPSTPGSAYVLLHHVMGELEGRKSAWAYVEGGMGKLSQAIADSATSMGTTVLTNKPVKSFLLQGESKTAVSGVVLEDGTEIKANIVLSNATPKITFLDLLPEGVLSEELHKDISCFSYDSPVTKINVAVDKLPNFLARPNKESGEASDHHRCTIHINTESMATIEKAYTDCLQGRPSDRPLIEMCIPSSLDPTLAPPGCHVLSLFIQYTPYHLKDGTWTDEKRNAYADKALLLSLQSANCVIAVIRLIWTGFIICAHSDLVKTERRSLNIGRMASTVTQLFLFALSIALSQATNEIYSGDELTPSPTLSSTEISRNLSKSLTQLALAVARSAYLPTDRFSRNGTIMENPSHFGKSWVLGLYAGVAPSRIRWNKERCAINNVLLGNRKEECFLCFGDCPSGYRNDGLTCFRDARLRAANNAACPWYDKCGLTFSRGCSKCPAGYKNDGCVCRRNPHVTVRPRYHRGVGIVMKSYGRGVGVLPNFLRYDPTSEREACRTRDWNGTAFVNKDTEVVKFVNHRQKIVVFGFRGTEVKSASDWLANLDFRPEEFWVNNTRLRAHRGFKNRYDNIASWFEKEYLSIPREYLILLTGHNQGAAQASIASVFAAGKLARPPNAVITWGSPLTGAWSFRKFYRKYVGCHVTVNYITKGDIVASLPMIHGYAHACDVVELEPKHDDFIRAHSLYSGYGEGLELAYGDTQGMKSGCDVPMTTEKGVSENDVSENVFGYY</sequence>
<dbReference type="PANTHER" id="PTHR10668:SF103">
    <property type="entry name" value="PYRIDINE NUCLEOTIDE-DISULFIDE OXIDOREDUCTASE DOMAIN-CONTAINING PROTEIN 2"/>
    <property type="match status" value="1"/>
</dbReference>
<evidence type="ECO:0000313" key="8">
    <source>
        <dbReference type="EMBL" id="CAB3977129.1"/>
    </source>
</evidence>
<dbReference type="Gene3D" id="3.50.50.60">
    <property type="entry name" value="FAD/NAD(P)-binding domain"/>
    <property type="match status" value="2"/>
</dbReference>
<dbReference type="EMBL" id="CACRXK020000031">
    <property type="protein sequence ID" value="CAB3977129.1"/>
    <property type="molecule type" value="Genomic_DNA"/>
</dbReference>
<dbReference type="SUPFAM" id="SSF51905">
    <property type="entry name" value="FAD/NAD(P)-binding domain"/>
    <property type="match status" value="1"/>
</dbReference>
<gene>
    <name evidence="8" type="ORF">PACLA_8A040453</name>
</gene>
<feature type="domain" description="Amine oxidase" evidence="6">
    <location>
        <begin position="65"/>
        <end position="323"/>
    </location>
</feature>
<evidence type="ECO:0000256" key="3">
    <source>
        <dbReference type="ARBA" id="ARBA00037217"/>
    </source>
</evidence>
<dbReference type="Pfam" id="PF01764">
    <property type="entry name" value="Lipase_3"/>
    <property type="match status" value="1"/>
</dbReference>
<comment type="function">
    <text evidence="3">Probable oxidoreductase that may play a role as regulator of mitochondrial function.</text>
</comment>
<dbReference type="Pfam" id="PF01593">
    <property type="entry name" value="Amino_oxidase"/>
    <property type="match status" value="1"/>
</dbReference>
<evidence type="ECO:0000259" key="7">
    <source>
        <dbReference type="Pfam" id="PF01764"/>
    </source>
</evidence>
<proteinExistence type="inferred from homology"/>
<evidence type="ECO:0000256" key="1">
    <source>
        <dbReference type="ARBA" id="ARBA00004305"/>
    </source>
</evidence>
<dbReference type="InterPro" id="IPR036188">
    <property type="entry name" value="FAD/NAD-bd_sf"/>
</dbReference>
<dbReference type="InterPro" id="IPR002937">
    <property type="entry name" value="Amino_oxidase"/>
</dbReference>
<comment type="similarity">
    <text evidence="2">Belongs to the carotenoid/retinoid oxidoreductase family.</text>
</comment>
<dbReference type="Proteomes" id="UP001152795">
    <property type="component" value="Unassembled WGS sequence"/>
</dbReference>
<protein>
    <recommendedName>
        <fullName evidence="5">Pyridine nucleotide-disulfide oxidoreductase domain-containing protein 2</fullName>
    </recommendedName>
</protein>
<evidence type="ECO:0000313" key="9">
    <source>
        <dbReference type="Proteomes" id="UP001152795"/>
    </source>
</evidence>
<dbReference type="OrthoDB" id="7777654at2759"/>
<evidence type="ECO:0000256" key="5">
    <source>
        <dbReference type="ARBA" id="ARBA00040298"/>
    </source>
</evidence>
<dbReference type="CDD" id="cd00519">
    <property type="entry name" value="Lipase_3"/>
    <property type="match status" value="1"/>
</dbReference>
<dbReference type="Gene3D" id="3.40.50.1820">
    <property type="entry name" value="alpha/beta hydrolase"/>
    <property type="match status" value="1"/>
</dbReference>
<dbReference type="SUPFAM" id="SSF53474">
    <property type="entry name" value="alpha/beta-Hydrolases"/>
    <property type="match status" value="1"/>
</dbReference>
<keyword evidence="9" id="KW-1185">Reference proteome</keyword>
<dbReference type="GO" id="GO:0005759">
    <property type="term" value="C:mitochondrial matrix"/>
    <property type="evidence" value="ECO:0007669"/>
    <property type="project" value="UniProtKB-SubCell"/>
</dbReference>
<dbReference type="PANTHER" id="PTHR10668">
    <property type="entry name" value="PHYTOENE DEHYDROGENASE"/>
    <property type="match status" value="1"/>
</dbReference>
<reference evidence="8" key="1">
    <citation type="submission" date="2020-04" db="EMBL/GenBank/DDBJ databases">
        <authorList>
            <person name="Alioto T."/>
            <person name="Alioto T."/>
            <person name="Gomez Garrido J."/>
        </authorList>
    </citation>
    <scope>NUCLEOTIDE SEQUENCE</scope>
    <source>
        <strain evidence="8">A484AB</strain>
    </source>
</reference>
<organism evidence="8 9">
    <name type="scientific">Paramuricea clavata</name>
    <name type="common">Red gorgonian</name>
    <name type="synonym">Violescent sea-whip</name>
    <dbReference type="NCBI Taxonomy" id="317549"/>
    <lineage>
        <taxon>Eukaryota</taxon>
        <taxon>Metazoa</taxon>
        <taxon>Cnidaria</taxon>
        <taxon>Anthozoa</taxon>
        <taxon>Octocorallia</taxon>
        <taxon>Malacalcyonacea</taxon>
        <taxon>Plexauridae</taxon>
        <taxon>Paramuricea</taxon>
    </lineage>
</organism>
<evidence type="ECO:0000259" key="6">
    <source>
        <dbReference type="Pfam" id="PF01593"/>
    </source>
</evidence>
<dbReference type="AlphaFoldDB" id="A0A7D9D596"/>
<name>A0A7D9D596_PARCT</name>
<evidence type="ECO:0000256" key="4">
    <source>
        <dbReference type="ARBA" id="ARBA00038825"/>
    </source>
</evidence>
<dbReference type="GO" id="GO:0006629">
    <property type="term" value="P:lipid metabolic process"/>
    <property type="evidence" value="ECO:0007669"/>
    <property type="project" value="InterPro"/>
</dbReference>
<dbReference type="InterPro" id="IPR002921">
    <property type="entry name" value="Fungal_lipase-type"/>
</dbReference>